<feature type="binding site" evidence="5">
    <location>
        <position position="186"/>
    </location>
    <ligand>
        <name>(6R)-5,10-methylene-5,6,7,8-tetrahydrofolate</name>
        <dbReference type="ChEBI" id="CHEBI:15636"/>
    </ligand>
</feature>
<dbReference type="Proteomes" id="UP000824169">
    <property type="component" value="Unassembled WGS sequence"/>
</dbReference>
<feature type="binding site" description="in other chain" evidence="5">
    <location>
        <begin position="224"/>
        <end position="226"/>
    </location>
    <ligand>
        <name>dUMP</name>
        <dbReference type="ChEBI" id="CHEBI:246422"/>
        <note>ligand shared between dimeric partners</note>
    </ligand>
</feature>
<dbReference type="CDD" id="cd00351">
    <property type="entry name" value="TS_Pyrimidine_HMase"/>
    <property type="match status" value="1"/>
</dbReference>
<keyword evidence="2 5" id="KW-0489">Methyltransferase</keyword>
<comment type="pathway">
    <text evidence="5">Pyrimidine metabolism; dTTP biosynthesis.</text>
</comment>
<comment type="subunit">
    <text evidence="5">Homodimer.</text>
</comment>
<keyword evidence="3 5" id="KW-0808">Transferase</keyword>
<comment type="catalytic activity">
    <reaction evidence="5">
        <text>dUMP + (6R)-5,10-methylene-5,6,7,8-tetrahydrofolate = 7,8-dihydrofolate + dTMP</text>
        <dbReference type="Rhea" id="RHEA:12104"/>
        <dbReference type="ChEBI" id="CHEBI:15636"/>
        <dbReference type="ChEBI" id="CHEBI:57451"/>
        <dbReference type="ChEBI" id="CHEBI:63528"/>
        <dbReference type="ChEBI" id="CHEBI:246422"/>
        <dbReference type="EC" id="2.1.1.45"/>
    </reaction>
</comment>
<comment type="caution">
    <text evidence="7">The sequence shown here is derived from an EMBL/GenBank/DDBJ whole genome shotgun (WGS) entry which is preliminary data.</text>
</comment>
<dbReference type="PANTHER" id="PTHR11548:SF1">
    <property type="entry name" value="THYMIDYLATE SYNTHASE 1"/>
    <property type="match status" value="1"/>
</dbReference>
<dbReference type="GO" id="GO:0006235">
    <property type="term" value="P:dTTP biosynthetic process"/>
    <property type="evidence" value="ECO:0007669"/>
    <property type="project" value="UniProtKB-UniRule"/>
</dbReference>
<dbReference type="GO" id="GO:0032259">
    <property type="term" value="P:methylation"/>
    <property type="evidence" value="ECO:0007669"/>
    <property type="project" value="UniProtKB-KW"/>
</dbReference>
<dbReference type="PANTHER" id="PTHR11548">
    <property type="entry name" value="THYMIDYLATE SYNTHASE 1"/>
    <property type="match status" value="1"/>
</dbReference>
<evidence type="ECO:0000256" key="4">
    <source>
        <dbReference type="ARBA" id="ARBA00022727"/>
    </source>
</evidence>
<comment type="similarity">
    <text evidence="5">Belongs to the thymidylate synthase family. Bacterial-type ThyA subfamily.</text>
</comment>
<dbReference type="Gene3D" id="3.30.572.10">
    <property type="entry name" value="Thymidylate synthase/dCMP hydroxymethylase domain"/>
    <property type="match status" value="1"/>
</dbReference>
<evidence type="ECO:0000256" key="1">
    <source>
        <dbReference type="ARBA" id="ARBA00011947"/>
    </source>
</evidence>
<evidence type="ECO:0000256" key="3">
    <source>
        <dbReference type="ARBA" id="ARBA00022679"/>
    </source>
</evidence>
<dbReference type="InterPro" id="IPR036926">
    <property type="entry name" value="Thymidate_synth/dCMP_Mease_sf"/>
</dbReference>
<dbReference type="InterPro" id="IPR045097">
    <property type="entry name" value="Thymidate_synth/dCMP_Mease"/>
</dbReference>
<dbReference type="AlphaFoldDB" id="A0A9D1P3H5"/>
<comment type="function">
    <text evidence="5">Catalyzes the reductive methylation of 2'-deoxyuridine-5'-monophosphate (dUMP) to 2'-deoxythymidine-5'-monophosphate (dTMP) while utilizing 5,10-methylenetetrahydrofolate (mTHF) as the methyl donor and reductant in the reaction, yielding dihydrofolate (DHF) as a by-product. This enzymatic reaction provides an intracellular de novo source of dTMP, an essential precursor for DNA biosynthesis.</text>
</comment>
<feature type="binding site" description="in other chain" evidence="5">
    <location>
        <begin position="183"/>
        <end position="186"/>
    </location>
    <ligand>
        <name>dUMP</name>
        <dbReference type="ChEBI" id="CHEBI:246422"/>
        <note>ligand shared between dimeric partners</note>
    </ligand>
</feature>
<dbReference type="NCBIfam" id="TIGR03284">
    <property type="entry name" value="thym_sym"/>
    <property type="match status" value="1"/>
</dbReference>
<proteinExistence type="inferred from homology"/>
<feature type="binding site" evidence="5">
    <location>
        <position position="281"/>
    </location>
    <ligand>
        <name>(6R)-5,10-methylene-5,6,7,8-tetrahydrofolate</name>
        <dbReference type="ChEBI" id="CHEBI:15636"/>
    </ligand>
</feature>
<feature type="binding site" description="in other chain" evidence="5">
    <location>
        <position position="194"/>
    </location>
    <ligand>
        <name>dUMP</name>
        <dbReference type="ChEBI" id="CHEBI:246422"/>
        <note>ligand shared between dimeric partners</note>
    </ligand>
</feature>
<dbReference type="InterPro" id="IPR023451">
    <property type="entry name" value="Thymidate_synth/dCMP_Mease_dom"/>
</dbReference>
<evidence type="ECO:0000313" key="7">
    <source>
        <dbReference type="EMBL" id="HIV25250.1"/>
    </source>
</evidence>
<evidence type="ECO:0000256" key="5">
    <source>
        <dbReference type="HAMAP-Rule" id="MF_00008"/>
    </source>
</evidence>
<evidence type="ECO:0000256" key="2">
    <source>
        <dbReference type="ARBA" id="ARBA00022603"/>
    </source>
</evidence>
<dbReference type="HAMAP" id="MF_00008">
    <property type="entry name" value="Thymidy_synth_bact"/>
    <property type="match status" value="1"/>
</dbReference>
<protein>
    <recommendedName>
        <fullName evidence="1 5">Thymidylate synthase</fullName>
        <shortName evidence="5">TS</shortName>
        <shortName evidence="5">TSase</shortName>
        <ecNumber evidence="1 5">2.1.1.45</ecNumber>
    </recommendedName>
</protein>
<dbReference type="GO" id="GO:0005829">
    <property type="term" value="C:cytosol"/>
    <property type="evidence" value="ECO:0007669"/>
    <property type="project" value="TreeGrafter"/>
</dbReference>
<keyword evidence="5" id="KW-0963">Cytoplasm</keyword>
<reference evidence="7" key="1">
    <citation type="submission" date="2020-10" db="EMBL/GenBank/DDBJ databases">
        <authorList>
            <person name="Gilroy R."/>
        </authorList>
    </citation>
    <scope>NUCLEOTIDE SEQUENCE</scope>
    <source>
        <strain evidence="7">CHK188-20938</strain>
    </source>
</reference>
<dbReference type="InterPro" id="IPR000398">
    <property type="entry name" value="Thymidylate_synthase"/>
</dbReference>
<evidence type="ECO:0000259" key="6">
    <source>
        <dbReference type="Pfam" id="PF00303"/>
    </source>
</evidence>
<dbReference type="EMBL" id="DVOO01000015">
    <property type="protein sequence ID" value="HIV25250.1"/>
    <property type="molecule type" value="Genomic_DNA"/>
</dbReference>
<gene>
    <name evidence="5 7" type="primary">thyA</name>
    <name evidence="7" type="ORF">IAB71_05590</name>
</gene>
<organism evidence="7 8">
    <name type="scientific">Candidatus Scatomonas pullistercoris</name>
    <dbReference type="NCBI Taxonomy" id="2840920"/>
    <lineage>
        <taxon>Bacteria</taxon>
        <taxon>Bacillati</taxon>
        <taxon>Bacillota</taxon>
        <taxon>Clostridia</taxon>
        <taxon>Lachnospirales</taxon>
        <taxon>Lachnospiraceae</taxon>
        <taxon>Lachnospiraceae incertae sedis</taxon>
        <taxon>Candidatus Scatomonas</taxon>
    </lineage>
</organism>
<sequence>MSYADQIFIGMCRDIIENGCSTEGEKVRPHWEDGTAAYTIKRFGVVNRYDLSKEFPALTLRRTALKSAFDEILWIWQKKSNNIHDLHSHIWDEWADENGSIGKAYGYQLGVKHLYKEGWMDQVDRVLWDLQNNPYSRRIMTNLYVHQDLHEMALYPCAYSMTFNVTKEPGCDRLTLNAILNQRSQDVLAANNWNVCQYSLLLMMFAQVCGMKAGELVHVIADAHIYDRHVPLVKELIGRETYEAPTVRLNPEVKNFYDFTVEDLIVENYVTGPQIRNIPIAI</sequence>
<feature type="binding site" evidence="5">
    <location>
        <begin position="137"/>
        <end position="138"/>
    </location>
    <ligand>
        <name>dUMP</name>
        <dbReference type="ChEBI" id="CHEBI:246422"/>
        <note>ligand shared between dimeric partners</note>
    </ligand>
</feature>
<dbReference type="Pfam" id="PF00303">
    <property type="entry name" value="Thymidylat_synt"/>
    <property type="match status" value="1"/>
</dbReference>
<feature type="domain" description="Thymidylate synthase/dCMP hydroxymethylase" evidence="6">
    <location>
        <begin position="7"/>
        <end position="277"/>
    </location>
</feature>
<comment type="caution">
    <text evidence="5">Lacks conserved residue(s) required for the propagation of feature annotation.</text>
</comment>
<dbReference type="PRINTS" id="PR00108">
    <property type="entry name" value="THYMDSNTHASE"/>
</dbReference>
<dbReference type="GO" id="GO:0004799">
    <property type="term" value="F:thymidylate synthase activity"/>
    <property type="evidence" value="ECO:0007669"/>
    <property type="project" value="UniProtKB-UniRule"/>
</dbReference>
<feature type="active site" description="Nucleophile" evidence="5">
    <location>
        <position position="157"/>
    </location>
</feature>
<comment type="subcellular location">
    <subcellularLocation>
        <location evidence="5">Cytoplasm</location>
    </subcellularLocation>
</comment>
<reference evidence="7" key="2">
    <citation type="journal article" date="2021" name="PeerJ">
        <title>Extensive microbial diversity within the chicken gut microbiome revealed by metagenomics and culture.</title>
        <authorList>
            <person name="Gilroy R."/>
            <person name="Ravi A."/>
            <person name="Getino M."/>
            <person name="Pursley I."/>
            <person name="Horton D.L."/>
            <person name="Alikhan N.F."/>
            <person name="Baker D."/>
            <person name="Gharbi K."/>
            <person name="Hall N."/>
            <person name="Watson M."/>
            <person name="Adriaenssens E.M."/>
            <person name="Foster-Nyarko E."/>
            <person name="Jarju S."/>
            <person name="Secka A."/>
            <person name="Antonio M."/>
            <person name="Oren A."/>
            <person name="Chaudhuri R.R."/>
            <person name="La Ragione R."/>
            <person name="Hildebrand F."/>
            <person name="Pallen M.J."/>
        </authorList>
    </citation>
    <scope>NUCLEOTIDE SEQUENCE</scope>
    <source>
        <strain evidence="7">CHK188-20938</strain>
    </source>
</reference>
<name>A0A9D1P3H5_9FIRM</name>
<dbReference type="GO" id="GO:0006231">
    <property type="term" value="P:dTMP biosynthetic process"/>
    <property type="evidence" value="ECO:0007669"/>
    <property type="project" value="UniProtKB-UniRule"/>
</dbReference>
<accession>A0A9D1P3H5</accession>
<keyword evidence="4 5" id="KW-0545">Nucleotide biosynthesis</keyword>
<dbReference type="EC" id="2.1.1.45" evidence="1 5"/>
<dbReference type="SUPFAM" id="SSF55831">
    <property type="entry name" value="Thymidylate synthase/dCMP hydroxymethylase"/>
    <property type="match status" value="1"/>
</dbReference>
<evidence type="ECO:0000313" key="8">
    <source>
        <dbReference type="Proteomes" id="UP000824169"/>
    </source>
</evidence>